<dbReference type="EMBL" id="BKAJ01000090">
    <property type="protein sequence ID" value="GEP57938.1"/>
    <property type="molecule type" value="Genomic_DNA"/>
</dbReference>
<feature type="transmembrane region" description="Helical" evidence="1">
    <location>
        <begin position="47"/>
        <end position="67"/>
    </location>
</feature>
<dbReference type="Pfam" id="PF07386">
    <property type="entry name" value="DUF1499"/>
    <property type="match status" value="1"/>
</dbReference>
<dbReference type="InterPro" id="IPR010865">
    <property type="entry name" value="DUF1499"/>
</dbReference>
<dbReference type="RefSeq" id="WP_170303346.1">
    <property type="nucleotide sequence ID" value="NZ_BKAJ01000090.1"/>
</dbReference>
<sequence>MFVRPTNPVSHRLARMAFIMACVAALIVASAGPLHRFAGLEIEPAFTIFRYGFYFAVAGATLGLATIVPTRPGDRRRGFVAALLAIVVGVATAYMPLTWFLHAQQAPELNDITTDTNSPPPLVVTLQLRRGASNPATYPGANAAVLQRAAYPDIVPVVLPVPPAEAFKKVDAVAMAMGWDVVARAPADGRIEAIATSVWFGFRDDIVIRIRPDGAGSKIDIRSKSRDGESDLGVNAKRIREFIAKLKAS</sequence>
<accession>A0A512NG59</accession>
<gene>
    <name evidence="2" type="ORF">RSO01_51040</name>
</gene>
<keyword evidence="3" id="KW-1185">Reference proteome</keyword>
<evidence type="ECO:0008006" key="4">
    <source>
        <dbReference type="Google" id="ProtNLM"/>
    </source>
</evidence>
<evidence type="ECO:0000313" key="3">
    <source>
        <dbReference type="Proteomes" id="UP000321058"/>
    </source>
</evidence>
<feature type="transmembrane region" description="Helical" evidence="1">
    <location>
        <begin position="79"/>
        <end position="101"/>
    </location>
</feature>
<comment type="caution">
    <text evidence="2">The sequence shown here is derived from an EMBL/GenBank/DDBJ whole genome shotgun (WGS) entry which is preliminary data.</text>
</comment>
<protein>
    <recommendedName>
        <fullName evidence="4">DUF1499 domain-containing protein</fullName>
    </recommendedName>
</protein>
<dbReference type="Proteomes" id="UP000321058">
    <property type="component" value="Unassembled WGS sequence"/>
</dbReference>
<dbReference type="AlphaFoldDB" id="A0A512NG59"/>
<proteinExistence type="predicted"/>
<keyword evidence="1" id="KW-0472">Membrane</keyword>
<name>A0A512NG59_9HYPH</name>
<keyword evidence="1" id="KW-1133">Transmembrane helix</keyword>
<reference evidence="2 3" key="1">
    <citation type="submission" date="2019-07" db="EMBL/GenBank/DDBJ databases">
        <title>Whole genome shotgun sequence of Reyranella soli NBRC 108950.</title>
        <authorList>
            <person name="Hosoyama A."/>
            <person name="Uohara A."/>
            <person name="Ohji S."/>
            <person name="Ichikawa N."/>
        </authorList>
    </citation>
    <scope>NUCLEOTIDE SEQUENCE [LARGE SCALE GENOMIC DNA]</scope>
    <source>
        <strain evidence="2 3">NBRC 108950</strain>
    </source>
</reference>
<evidence type="ECO:0000313" key="2">
    <source>
        <dbReference type="EMBL" id="GEP57938.1"/>
    </source>
</evidence>
<evidence type="ECO:0000256" key="1">
    <source>
        <dbReference type="SAM" id="Phobius"/>
    </source>
</evidence>
<organism evidence="2 3">
    <name type="scientific">Reyranella soli</name>
    <dbReference type="NCBI Taxonomy" id="1230389"/>
    <lineage>
        <taxon>Bacteria</taxon>
        <taxon>Pseudomonadati</taxon>
        <taxon>Pseudomonadota</taxon>
        <taxon>Alphaproteobacteria</taxon>
        <taxon>Hyphomicrobiales</taxon>
        <taxon>Reyranellaceae</taxon>
        <taxon>Reyranella</taxon>
    </lineage>
</organism>
<keyword evidence="1" id="KW-0812">Transmembrane</keyword>